<keyword evidence="7" id="KW-0411">Iron-sulfur</keyword>
<evidence type="ECO:0000256" key="3">
    <source>
        <dbReference type="ARBA" id="ARBA00022679"/>
    </source>
</evidence>
<evidence type="ECO:0000256" key="7">
    <source>
        <dbReference type="ARBA" id="ARBA00023014"/>
    </source>
</evidence>
<dbReference type="GO" id="GO:0051539">
    <property type="term" value="F:4 iron, 4 sulfur cluster binding"/>
    <property type="evidence" value="ECO:0007669"/>
    <property type="project" value="UniProtKB-KW"/>
</dbReference>
<keyword evidence="4" id="KW-0949">S-adenosyl-L-methionine</keyword>
<dbReference type="GO" id="GO:0046872">
    <property type="term" value="F:metal ion binding"/>
    <property type="evidence" value="ECO:0007669"/>
    <property type="project" value="UniProtKB-KW"/>
</dbReference>
<dbReference type="PANTHER" id="PTHR43076">
    <property type="entry name" value="FO SYNTHASE (COFH)"/>
    <property type="match status" value="1"/>
</dbReference>
<feature type="domain" description="Radical SAM core" evidence="8">
    <location>
        <begin position="70"/>
        <end position="315"/>
    </location>
</feature>
<evidence type="ECO:0000256" key="6">
    <source>
        <dbReference type="ARBA" id="ARBA00023004"/>
    </source>
</evidence>
<dbReference type="SFLD" id="SFLDG01064">
    <property type="entry name" value="F420__menaquinone_cofactor_bio"/>
    <property type="match status" value="1"/>
</dbReference>
<evidence type="ECO:0000259" key="8">
    <source>
        <dbReference type="PROSITE" id="PS51918"/>
    </source>
</evidence>
<dbReference type="InterPro" id="IPR019940">
    <property type="entry name" value="CofH_family"/>
</dbReference>
<dbReference type="OrthoDB" id="2015542at2759"/>
<dbReference type="EMBL" id="VRMN01000004">
    <property type="protein sequence ID" value="KAA8495121.1"/>
    <property type="molecule type" value="Genomic_DNA"/>
</dbReference>
<sequence>MAGARRGLESLLRLPSVSSTVKNALDSVLSGGIISSPEVVDRLLNAGPDEYEAICVAADELRKAQVGDAVSFVVNRNINFTNVCVKRCGFCAFSRDAKKSDEGYVLPIKEVVRRASEAKALGATEVCIQAGLLPHMDGVKYLHLVAAIKEAEPSLHIHAYSPEEILYGSKLMDLPVSEYLKHMKGAGLGSLPGTSAEILDKEVRNLISPGRISVDNWLEVIRTAHGLGIPTTSTMMYGHAEKMSHVARHLLLLQQTQRETQGFTEFVPLSFVSEHAPMAQPGFRGPRAKPVTVRKGPSRVERILVHAVSRLVLGRFIPNLQVSWVKEGLEDAKSILECGANDLGGTLMNESISTAAGSRFGQLQTPSQLKAAIRELRRVPVERSTTYRVLRRFDVDPAADEREATGAAQSPLDQVQDHDERFGSYATLIHDERFKYDNDFSTRLT</sequence>
<dbReference type="Proteomes" id="UP000324585">
    <property type="component" value="Unassembled WGS sequence"/>
</dbReference>
<dbReference type="SFLD" id="SFLDG01388">
    <property type="entry name" value="7_8-didemethyl-8-hydroxy-5-dea"/>
    <property type="match status" value="1"/>
</dbReference>
<evidence type="ECO:0000256" key="1">
    <source>
        <dbReference type="ARBA" id="ARBA00001966"/>
    </source>
</evidence>
<dbReference type="GO" id="GO:0044689">
    <property type="term" value="F:7,8-didemethyl-8-hydroxy-5-deazariboflavin synthase activity"/>
    <property type="evidence" value="ECO:0007669"/>
    <property type="project" value="TreeGrafter"/>
</dbReference>
<comment type="cofactor">
    <cofactor evidence="1">
        <name>[4Fe-4S] cluster</name>
        <dbReference type="ChEBI" id="CHEBI:49883"/>
    </cofactor>
</comment>
<reference evidence="10" key="1">
    <citation type="journal article" date="2019" name="Nat. Commun.">
        <title>Expansion of phycobilisome linker gene families in mesophilic red algae.</title>
        <authorList>
            <person name="Lee J."/>
            <person name="Kim D."/>
            <person name="Bhattacharya D."/>
            <person name="Yoon H.S."/>
        </authorList>
    </citation>
    <scope>NUCLEOTIDE SEQUENCE [LARGE SCALE GENOMIC DNA]</scope>
    <source>
        <strain evidence="10">CCMP 1328</strain>
    </source>
</reference>
<evidence type="ECO:0000313" key="9">
    <source>
        <dbReference type="EMBL" id="KAA8495121.1"/>
    </source>
</evidence>
<keyword evidence="5" id="KW-0479">Metal-binding</keyword>
<evidence type="ECO:0000256" key="4">
    <source>
        <dbReference type="ARBA" id="ARBA00022691"/>
    </source>
</evidence>
<dbReference type="AlphaFoldDB" id="A0A5J4YUD2"/>
<dbReference type="NCBIfam" id="TIGR00423">
    <property type="entry name" value="CofH family radical SAM protein"/>
    <property type="match status" value="1"/>
</dbReference>
<organism evidence="9 10">
    <name type="scientific">Porphyridium purpureum</name>
    <name type="common">Red alga</name>
    <name type="synonym">Porphyridium cruentum</name>
    <dbReference type="NCBI Taxonomy" id="35688"/>
    <lineage>
        <taxon>Eukaryota</taxon>
        <taxon>Rhodophyta</taxon>
        <taxon>Bangiophyceae</taxon>
        <taxon>Porphyridiales</taxon>
        <taxon>Porphyridiaceae</taxon>
        <taxon>Porphyridium</taxon>
    </lineage>
</organism>
<name>A0A5J4YUD2_PORPP</name>
<dbReference type="PROSITE" id="PS51918">
    <property type="entry name" value="RADICAL_SAM"/>
    <property type="match status" value="1"/>
</dbReference>
<evidence type="ECO:0000256" key="2">
    <source>
        <dbReference type="ARBA" id="ARBA00022485"/>
    </source>
</evidence>
<dbReference type="InterPro" id="IPR045567">
    <property type="entry name" value="CofH/MnqC-like_C"/>
</dbReference>
<dbReference type="SUPFAM" id="SSF102114">
    <property type="entry name" value="Radical SAM enzymes"/>
    <property type="match status" value="1"/>
</dbReference>
<dbReference type="SFLD" id="SFLDG01389">
    <property type="entry name" value="menaquinone_synthsis_involved"/>
    <property type="match status" value="1"/>
</dbReference>
<keyword evidence="6" id="KW-0408">Iron</keyword>
<dbReference type="SFLD" id="SFLDS00029">
    <property type="entry name" value="Radical_SAM"/>
    <property type="match status" value="1"/>
</dbReference>
<dbReference type="Pfam" id="PF04055">
    <property type="entry name" value="Radical_SAM"/>
    <property type="match status" value="1"/>
</dbReference>
<evidence type="ECO:0000256" key="5">
    <source>
        <dbReference type="ARBA" id="ARBA00022723"/>
    </source>
</evidence>
<proteinExistence type="inferred from homology"/>
<dbReference type="CDD" id="cd01335">
    <property type="entry name" value="Radical_SAM"/>
    <property type="match status" value="1"/>
</dbReference>
<dbReference type="NCBIfam" id="TIGR03551">
    <property type="entry name" value="F420_cofH"/>
    <property type="match status" value="1"/>
</dbReference>
<dbReference type="InterPro" id="IPR034405">
    <property type="entry name" value="F420"/>
</dbReference>
<dbReference type="InterPro" id="IPR007197">
    <property type="entry name" value="rSAM"/>
</dbReference>
<keyword evidence="3" id="KW-0808">Transferase</keyword>
<accession>A0A5J4YUD2</accession>
<dbReference type="InterPro" id="IPR013785">
    <property type="entry name" value="Aldolase_TIM"/>
</dbReference>
<dbReference type="InterPro" id="IPR058240">
    <property type="entry name" value="rSAM_sf"/>
</dbReference>
<dbReference type="InterPro" id="IPR020050">
    <property type="entry name" value="FO_synthase_su2"/>
</dbReference>
<dbReference type="PANTHER" id="PTHR43076:SF1">
    <property type="entry name" value="LIPOYL SYNTHASE 2"/>
    <property type="match status" value="1"/>
</dbReference>
<keyword evidence="2" id="KW-0004">4Fe-4S</keyword>
<protein>
    <submittedName>
        <fullName evidence="9">FO synthase subunit 2</fullName>
    </submittedName>
</protein>
<gene>
    <name evidence="9" type="ORF">FVE85_3362</name>
</gene>
<dbReference type="HAMAP" id="MF_01612">
    <property type="entry name" value="FO_synth_sub2"/>
    <property type="match status" value="1"/>
</dbReference>
<keyword evidence="10" id="KW-1185">Reference proteome</keyword>
<evidence type="ECO:0000313" key="10">
    <source>
        <dbReference type="Proteomes" id="UP000324585"/>
    </source>
</evidence>
<dbReference type="OMA" id="VDCKFCA"/>
<comment type="caution">
    <text evidence="9">The sequence shown here is derived from an EMBL/GenBank/DDBJ whole genome shotgun (WGS) entry which is preliminary data.</text>
</comment>
<dbReference type="Pfam" id="PF19288">
    <property type="entry name" value="CofH_C"/>
    <property type="match status" value="1"/>
</dbReference>
<dbReference type="Gene3D" id="3.20.20.70">
    <property type="entry name" value="Aldolase class I"/>
    <property type="match status" value="1"/>
</dbReference>
<dbReference type="GO" id="GO:0016765">
    <property type="term" value="F:transferase activity, transferring alkyl or aryl (other than methyl) groups"/>
    <property type="evidence" value="ECO:0007669"/>
    <property type="project" value="InterPro"/>
</dbReference>